<feature type="transmembrane region" description="Helical" evidence="1">
    <location>
        <begin position="96"/>
        <end position="115"/>
    </location>
</feature>
<accession>A0A2S8GN29</accession>
<dbReference type="AlphaFoldDB" id="A0A2S8GN29"/>
<sequence>MNDQYVDRLIQSYLDRALTEQEQAEFAAIMSQSESARVRFWDLAEVHGLAPQAVATLGLDLADDTDDRVTLAAVEHGDPSIWQQASSFTRRRQSGFALAGGVLLGVLISAFAWPARGMPQLPTYSSLTAESFESNASPAVTGLPTIAEQWSGDYSEVVAAQQGVLPAEGERMLQILRADYEGKPDPAGSYCGDLYRLIDVRSLRKNLTSDATTAHAAAKFNMASQPEDEHLRYTLRILALTADQISGDSHYEATQLDESALATARQNLPLDNDPATWQIAQTELRLPAQTDFVLIHVGITYGYRADDVHRITFPGQFVDDIQISLSSYPR</sequence>
<dbReference type="EMBL" id="PUHZ01000012">
    <property type="protein sequence ID" value="PQO45830.1"/>
    <property type="molecule type" value="Genomic_DNA"/>
</dbReference>
<evidence type="ECO:0008006" key="4">
    <source>
        <dbReference type="Google" id="ProtNLM"/>
    </source>
</evidence>
<evidence type="ECO:0000256" key="1">
    <source>
        <dbReference type="SAM" id="Phobius"/>
    </source>
</evidence>
<gene>
    <name evidence="2" type="ORF">C5Y93_11265</name>
</gene>
<evidence type="ECO:0000313" key="3">
    <source>
        <dbReference type="Proteomes" id="UP000237819"/>
    </source>
</evidence>
<dbReference type="Proteomes" id="UP000237819">
    <property type="component" value="Unassembled WGS sequence"/>
</dbReference>
<keyword evidence="1" id="KW-0812">Transmembrane</keyword>
<comment type="caution">
    <text evidence="2">The sequence shown here is derived from an EMBL/GenBank/DDBJ whole genome shotgun (WGS) entry which is preliminary data.</text>
</comment>
<dbReference type="RefSeq" id="WP_105335530.1">
    <property type="nucleotide sequence ID" value="NZ_PUHZ01000012.1"/>
</dbReference>
<reference evidence="2 3" key="1">
    <citation type="submission" date="2018-02" db="EMBL/GenBank/DDBJ databases">
        <title>Comparative genomes isolates from brazilian mangrove.</title>
        <authorList>
            <person name="Araujo J.E."/>
            <person name="Taketani R.G."/>
            <person name="Silva M.C.P."/>
            <person name="Loureco M.V."/>
            <person name="Andreote F.D."/>
        </authorList>
    </citation>
    <scope>NUCLEOTIDE SEQUENCE [LARGE SCALE GENOMIC DNA]</scope>
    <source>
        <strain evidence="2 3">Nap-Phe MGV</strain>
    </source>
</reference>
<name>A0A2S8GN29_9BACT</name>
<dbReference type="OrthoDB" id="264078at2"/>
<keyword evidence="1" id="KW-1133">Transmembrane helix</keyword>
<evidence type="ECO:0000313" key="2">
    <source>
        <dbReference type="EMBL" id="PQO45830.1"/>
    </source>
</evidence>
<organism evidence="2 3">
    <name type="scientific">Blastopirellula marina</name>
    <dbReference type="NCBI Taxonomy" id="124"/>
    <lineage>
        <taxon>Bacteria</taxon>
        <taxon>Pseudomonadati</taxon>
        <taxon>Planctomycetota</taxon>
        <taxon>Planctomycetia</taxon>
        <taxon>Pirellulales</taxon>
        <taxon>Pirellulaceae</taxon>
        <taxon>Blastopirellula</taxon>
    </lineage>
</organism>
<proteinExistence type="predicted"/>
<keyword evidence="1" id="KW-0472">Membrane</keyword>
<protein>
    <recommendedName>
        <fullName evidence="4">Zinc-finger domain-containing protein</fullName>
    </recommendedName>
</protein>